<protein>
    <submittedName>
        <fullName evidence="1">Uncharacterized protein</fullName>
    </submittedName>
</protein>
<dbReference type="EMBL" id="JAEHOE010000049">
    <property type="protein sequence ID" value="KAG2491883.1"/>
    <property type="molecule type" value="Genomic_DNA"/>
</dbReference>
<sequence>MAASADSASPPLDPVAAVWQSPELLGHVASFLDPNPVAWIFTNVNKAAAVAFDSDGQLLPRIAPLESLRGMAVAVGLSPIPLSVLVAAASVGRLVECRCLVDDLGCTGLHRLACLCLLSAASVGAVAAEAQAWLEPGTHDGWSEADVAAAASGDIGAVLSVARPRLPTDRIDYESKLWMDELSRLAHTKLIERRPVVGSYAASPEFYRGPRAAQAVARLAELPTADLKPIILQVAAGCGHTEAVRHLLERGVRPAEAPAANPAEVQAARGGHLGVLQALHAAGCVRDAAGCFKEGLGAGSLPLALWLVETFGASTLDPAWSDLPTEKQQQVVSDMFVLAARSGNAELMDALPRLLVPRVGEEAVVVARDPGDPGLLWCAAAGSGCEAAVEWLVPRYPPERAGPAAVAAAGRNSDVSMLLRLRKLGCPWNGLSTPDALAKAAGRVPASAAVALPWLQQPGYPSSWGAAAAAAQAELDARKEAEARVRAVRKEGMEGIMPRQTVLTEEQLSMAMAVLESRGMGWMGLPGVP</sequence>
<accession>A0A835XX76</accession>
<comment type="caution">
    <text evidence="1">The sequence shown here is derived from an EMBL/GenBank/DDBJ whole genome shotgun (WGS) entry which is preliminary data.</text>
</comment>
<dbReference type="Gene3D" id="1.25.40.20">
    <property type="entry name" value="Ankyrin repeat-containing domain"/>
    <property type="match status" value="1"/>
</dbReference>
<dbReference type="PANTHER" id="PTHR46586">
    <property type="entry name" value="ANKYRIN REPEAT-CONTAINING PROTEIN"/>
    <property type="match status" value="1"/>
</dbReference>
<organism evidence="1 2">
    <name type="scientific">Edaphochlamys debaryana</name>
    <dbReference type="NCBI Taxonomy" id="47281"/>
    <lineage>
        <taxon>Eukaryota</taxon>
        <taxon>Viridiplantae</taxon>
        <taxon>Chlorophyta</taxon>
        <taxon>core chlorophytes</taxon>
        <taxon>Chlorophyceae</taxon>
        <taxon>CS clade</taxon>
        <taxon>Chlamydomonadales</taxon>
        <taxon>Chlamydomonadales incertae sedis</taxon>
        <taxon>Edaphochlamys</taxon>
    </lineage>
</organism>
<gene>
    <name evidence="1" type="ORF">HYH03_009835</name>
</gene>
<proteinExistence type="predicted"/>
<keyword evidence="2" id="KW-1185">Reference proteome</keyword>
<dbReference type="InterPro" id="IPR052050">
    <property type="entry name" value="SecEffector_AnkRepeat"/>
</dbReference>
<dbReference type="PANTHER" id="PTHR46586:SF3">
    <property type="entry name" value="ANKYRIN REPEAT-CONTAINING PROTEIN"/>
    <property type="match status" value="1"/>
</dbReference>
<name>A0A835XX76_9CHLO</name>
<evidence type="ECO:0000313" key="2">
    <source>
        <dbReference type="Proteomes" id="UP000612055"/>
    </source>
</evidence>
<reference evidence="1" key="1">
    <citation type="journal article" date="2020" name="bioRxiv">
        <title>Comparative genomics of Chlamydomonas.</title>
        <authorList>
            <person name="Craig R.J."/>
            <person name="Hasan A.R."/>
            <person name="Ness R.W."/>
            <person name="Keightley P.D."/>
        </authorList>
    </citation>
    <scope>NUCLEOTIDE SEQUENCE</scope>
    <source>
        <strain evidence="1">CCAP 11/70</strain>
    </source>
</reference>
<dbReference type="Proteomes" id="UP000612055">
    <property type="component" value="Unassembled WGS sequence"/>
</dbReference>
<dbReference type="InterPro" id="IPR036770">
    <property type="entry name" value="Ankyrin_rpt-contain_sf"/>
</dbReference>
<dbReference type="AlphaFoldDB" id="A0A835XX76"/>
<evidence type="ECO:0000313" key="1">
    <source>
        <dbReference type="EMBL" id="KAG2491883.1"/>
    </source>
</evidence>